<sequence length="141" mass="15961">MRKIISILLIALLYSCSPTKNAASKPLYEVLLVNNDGGANIKFYEIFTESKEIKMLLGDETLRKKISPNDINTSNFVILNTGPTLENKNKVTIENVIETPTQIEIYIKDDQKNIEAVQTNDETLYPYTVIKINSKKPIVIK</sequence>
<keyword evidence="3" id="KW-1185">Reference proteome</keyword>
<keyword evidence="1" id="KW-0732">Signal</keyword>
<protein>
    <recommendedName>
        <fullName evidence="4">PrcB C-terminal domain-containing protein</fullName>
    </recommendedName>
</protein>
<dbReference type="KEGG" id="fsn:GS03_02125"/>
<gene>
    <name evidence="2" type="ORF">GS03_02125</name>
</gene>
<evidence type="ECO:0000313" key="2">
    <source>
        <dbReference type="EMBL" id="QBZ98616.1"/>
    </source>
</evidence>
<evidence type="ECO:0000313" key="3">
    <source>
        <dbReference type="Proteomes" id="UP000296862"/>
    </source>
</evidence>
<dbReference type="PROSITE" id="PS51257">
    <property type="entry name" value="PROKAR_LIPOPROTEIN"/>
    <property type="match status" value="1"/>
</dbReference>
<evidence type="ECO:0000256" key="1">
    <source>
        <dbReference type="SAM" id="SignalP"/>
    </source>
</evidence>
<dbReference type="AlphaFoldDB" id="A0A4P7PV26"/>
<accession>A0A4P7PV26</accession>
<dbReference type="EMBL" id="CP038810">
    <property type="protein sequence ID" value="QBZ98616.1"/>
    <property type="molecule type" value="Genomic_DNA"/>
</dbReference>
<name>A0A4P7PV26_9FLAO</name>
<dbReference type="Proteomes" id="UP000296862">
    <property type="component" value="Chromosome"/>
</dbReference>
<dbReference type="OrthoDB" id="1377159at2"/>
<dbReference type="RefSeq" id="WP_136152509.1">
    <property type="nucleotide sequence ID" value="NZ_CP038810.1"/>
</dbReference>
<reference evidence="2 3" key="1">
    <citation type="submission" date="2019-04" db="EMBL/GenBank/DDBJ databases">
        <title>Flavobacterium sp. GS03.</title>
        <authorList>
            <person name="Kim H."/>
        </authorList>
    </citation>
    <scope>NUCLEOTIDE SEQUENCE [LARGE SCALE GENOMIC DNA]</scope>
    <source>
        <strain evidence="2 3">GS03</strain>
    </source>
</reference>
<proteinExistence type="predicted"/>
<feature type="chain" id="PRO_5020211398" description="PrcB C-terminal domain-containing protein" evidence="1">
    <location>
        <begin position="23"/>
        <end position="141"/>
    </location>
</feature>
<feature type="signal peptide" evidence="1">
    <location>
        <begin position="1"/>
        <end position="22"/>
    </location>
</feature>
<evidence type="ECO:0008006" key="4">
    <source>
        <dbReference type="Google" id="ProtNLM"/>
    </source>
</evidence>
<organism evidence="2 3">
    <name type="scientific">Flavobacterium sangjuense</name>
    <dbReference type="NCBI Taxonomy" id="2518177"/>
    <lineage>
        <taxon>Bacteria</taxon>
        <taxon>Pseudomonadati</taxon>
        <taxon>Bacteroidota</taxon>
        <taxon>Flavobacteriia</taxon>
        <taxon>Flavobacteriales</taxon>
        <taxon>Flavobacteriaceae</taxon>
        <taxon>Flavobacterium</taxon>
    </lineage>
</organism>